<dbReference type="AlphaFoldDB" id="A0A336PSW3"/>
<proteinExistence type="predicted"/>
<reference evidence="1 2" key="1">
    <citation type="submission" date="2018-12" db="EMBL/GenBank/DDBJ databases">
        <authorList>
            <consortium name="Pathogen Informatics"/>
        </authorList>
    </citation>
    <scope>NUCLEOTIDE SEQUENCE [LARGE SCALE GENOMIC DNA]</scope>
    <source>
        <strain evidence="1 2">NCTC11075</strain>
    </source>
</reference>
<sequence length="305" mass="34984">MGIPGNYYLKGYIDDSRPGHIETLFQATFSGTEEVVASCPLLPEEVFLLVERLYWTSIDGDTIYKNDDSGTKLILKYPFSRFWDVITNNFAIAQYSEHYGLSFQLNLREKLNLDNLQFPHFIRITLPGNSIGDEFNKIKTRPHHAGIDHFECRSDIISHATYVEGMLYKIIINSGLSVTGSIDEMTFNEKIVFCRKNKLLKMKLINIVWLLKNLRNEAAHQFSFEIDDSSESHLEIKPVSEKLLVGIKEFVKTCEKRYGLTAAKIHRFDNSFRMLAGELNEAANLTQVITLGKQFPVELSSYFYG</sequence>
<gene>
    <name evidence="1" type="ORF">NCTC11075_00404</name>
</gene>
<accession>A0A336PSW3</accession>
<evidence type="ECO:0000313" key="1">
    <source>
        <dbReference type="EMBL" id="VEB84365.1"/>
    </source>
</evidence>
<dbReference type="EMBL" id="LR134204">
    <property type="protein sequence ID" value="VEB84365.1"/>
    <property type="molecule type" value="Genomic_DNA"/>
</dbReference>
<dbReference type="RefSeq" id="WP_071258468.1">
    <property type="nucleotide sequence ID" value="NZ_AP023452.1"/>
</dbReference>
<evidence type="ECO:0008006" key="3">
    <source>
        <dbReference type="Google" id="ProtNLM"/>
    </source>
</evidence>
<protein>
    <recommendedName>
        <fullName evidence="3">Apea-like HEPN domain-containing protein</fullName>
    </recommendedName>
</protein>
<name>A0A336PSW3_CITKO</name>
<evidence type="ECO:0000313" key="2">
    <source>
        <dbReference type="Proteomes" id="UP000270272"/>
    </source>
</evidence>
<dbReference type="Proteomes" id="UP000270272">
    <property type="component" value="Chromosome"/>
</dbReference>
<organism evidence="1 2">
    <name type="scientific">Citrobacter koseri</name>
    <name type="common">Citrobacter diversus</name>
    <dbReference type="NCBI Taxonomy" id="545"/>
    <lineage>
        <taxon>Bacteria</taxon>
        <taxon>Pseudomonadati</taxon>
        <taxon>Pseudomonadota</taxon>
        <taxon>Gammaproteobacteria</taxon>
        <taxon>Enterobacterales</taxon>
        <taxon>Enterobacteriaceae</taxon>
        <taxon>Citrobacter</taxon>
    </lineage>
</organism>